<dbReference type="SMART" id="SM00198">
    <property type="entry name" value="SCP"/>
    <property type="match status" value="1"/>
</dbReference>
<organism evidence="4 5">
    <name type="scientific">Maudiozyma saulgeensis</name>
    <dbReference type="NCBI Taxonomy" id="1789683"/>
    <lineage>
        <taxon>Eukaryota</taxon>
        <taxon>Fungi</taxon>
        <taxon>Dikarya</taxon>
        <taxon>Ascomycota</taxon>
        <taxon>Saccharomycotina</taxon>
        <taxon>Saccharomycetes</taxon>
        <taxon>Saccharomycetales</taxon>
        <taxon>Saccharomycetaceae</taxon>
        <taxon>Maudiozyma</taxon>
    </lineage>
</organism>
<feature type="domain" description="SCP" evidence="3">
    <location>
        <begin position="29"/>
        <end position="157"/>
    </location>
</feature>
<dbReference type="EMBL" id="FXLY01000009">
    <property type="protein sequence ID" value="SMN21738.1"/>
    <property type="molecule type" value="Genomic_DNA"/>
</dbReference>
<evidence type="ECO:0000313" key="4">
    <source>
        <dbReference type="EMBL" id="SMN21738.1"/>
    </source>
</evidence>
<dbReference type="Gene3D" id="3.40.33.10">
    <property type="entry name" value="CAP"/>
    <property type="match status" value="1"/>
</dbReference>
<keyword evidence="5" id="KW-1185">Reference proteome</keyword>
<dbReference type="AlphaFoldDB" id="A0A1X7R7T5"/>
<dbReference type="InterPro" id="IPR014044">
    <property type="entry name" value="CAP_dom"/>
</dbReference>
<feature type="chain" id="PRO_5013027717" evidence="2">
    <location>
        <begin position="20"/>
        <end position="727"/>
    </location>
</feature>
<feature type="compositionally biased region" description="Low complexity" evidence="1">
    <location>
        <begin position="250"/>
        <end position="270"/>
    </location>
</feature>
<dbReference type="SUPFAM" id="SSF141571">
    <property type="entry name" value="Pentapeptide repeat-like"/>
    <property type="match status" value="1"/>
</dbReference>
<name>A0A1X7R7T5_9SACH</name>
<proteinExistence type="predicted"/>
<dbReference type="Pfam" id="PF00188">
    <property type="entry name" value="CAP"/>
    <property type="match status" value="1"/>
</dbReference>
<feature type="signal peptide" evidence="2">
    <location>
        <begin position="1"/>
        <end position="19"/>
    </location>
</feature>
<dbReference type="InterPro" id="IPR035940">
    <property type="entry name" value="CAP_sf"/>
</dbReference>
<dbReference type="PROSITE" id="PS01009">
    <property type="entry name" value="CRISP_1"/>
    <property type="match status" value="1"/>
</dbReference>
<reference evidence="4 5" key="1">
    <citation type="submission" date="2017-04" db="EMBL/GenBank/DDBJ databases">
        <authorList>
            <person name="Afonso C.L."/>
            <person name="Miller P.J."/>
            <person name="Scott M.A."/>
            <person name="Spackman E."/>
            <person name="Goraichik I."/>
            <person name="Dimitrov K.M."/>
            <person name="Suarez D.L."/>
            <person name="Swayne D.E."/>
        </authorList>
    </citation>
    <scope>NUCLEOTIDE SEQUENCE [LARGE SCALE GENOMIC DNA]</scope>
</reference>
<accession>A0A1X7R7T5</accession>
<evidence type="ECO:0000256" key="1">
    <source>
        <dbReference type="SAM" id="MobiDB-lite"/>
    </source>
</evidence>
<dbReference type="CDD" id="cd05384">
    <property type="entry name" value="CAP_PRY1-like"/>
    <property type="match status" value="1"/>
</dbReference>
<feature type="region of interest" description="Disordered" evidence="1">
    <location>
        <begin position="627"/>
        <end position="655"/>
    </location>
</feature>
<protein>
    <submittedName>
        <fullName evidence="4">Similar to Saccharomyces cerevisiae YJL078C PRY3 Cell wall protein with a role in mating efficiency</fullName>
    </submittedName>
</protein>
<dbReference type="Proteomes" id="UP000196158">
    <property type="component" value="Unassembled WGS sequence"/>
</dbReference>
<feature type="compositionally biased region" description="Low complexity" evidence="1">
    <location>
        <begin position="631"/>
        <end position="655"/>
    </location>
</feature>
<dbReference type="FunFam" id="3.40.33.10:FF:000010">
    <property type="entry name" value="Predicted protein"/>
    <property type="match status" value="1"/>
</dbReference>
<keyword evidence="2" id="KW-0732">Signal</keyword>
<dbReference type="GO" id="GO:0005576">
    <property type="term" value="C:extracellular region"/>
    <property type="evidence" value="ECO:0007669"/>
    <property type="project" value="InterPro"/>
</dbReference>
<dbReference type="Gene3D" id="2.160.20.80">
    <property type="entry name" value="E3 ubiquitin-protein ligase SopA"/>
    <property type="match status" value="1"/>
</dbReference>
<evidence type="ECO:0000259" key="3">
    <source>
        <dbReference type="SMART" id="SM00198"/>
    </source>
</evidence>
<evidence type="ECO:0000313" key="5">
    <source>
        <dbReference type="Proteomes" id="UP000196158"/>
    </source>
</evidence>
<gene>
    <name evidence="4" type="ORF">KASA_0J00385G</name>
</gene>
<dbReference type="OrthoDB" id="337038at2759"/>
<dbReference type="PANTHER" id="PTHR10334">
    <property type="entry name" value="CYSTEINE-RICH SECRETORY PROTEIN-RELATED"/>
    <property type="match status" value="1"/>
</dbReference>
<feature type="region of interest" description="Disordered" evidence="1">
    <location>
        <begin position="250"/>
        <end position="273"/>
    </location>
</feature>
<sequence>MKIFSVLLILLFHTTRIFAFNATYALSPSLQQSVLDEHNRLRALHVDTPPLVWDDALASFAQDWAAKYDCSGILTHSQEPYGENLAIGYTAIEATDAWYDEIRFYNYSDPQYSETTGHFTQMVWKDSNKLGCALRNCYNAWTFYFVCEYDPPGNYIGDFSFEVMPLISSLSSSTSSSSITSTSIATSSTSYADVSQIVSNSLVTILEPSPYSSKLVSTGAIYASKSPADGGVSKPPELAAEFQYSSLQSGTGSTSVSQTSISSNNPTSTPGFDSTDTKLFSNSFAGSTLSSETVLSQTLGATATLKIEKSTITSLVATSLQTDVTIFSSSSTSSITHITTTLEPLSTSPMLLVENEVTSWSAQTPTYANQYSHSLADISRLQPSESVVQFINSQNISNNSTIGFSSSTSGLDWYNKTESMGVSITSFKMLSTGGVMLNNTYNNTTNSTQNSLFPSIRGSNITSSDITTSNILASNITYSNITYSNITHSNITHSNITHSNITYSNITHSNITYSNITHSNITYSNITHSNITRSNITYSNITFSNITTSNITHSNTTALLSSNFSSTASKASEASVMTGVSINVTTSGTIQTRELNGHSTTSITSRTKSVSSTTKNVNSIANNHNTIENNSKTAKAISKTTTSSKSQATKPSSSTTTIVVKSSTTAGKILTKNVSKTYSNDPKITEGYTGFLSQTIATISTSTDGSNHLSFESKGFLCAIIVPILLF</sequence>
<dbReference type="InterPro" id="IPR018244">
    <property type="entry name" value="Allrgn_V5/Tpx1_CS"/>
</dbReference>
<evidence type="ECO:0000256" key="2">
    <source>
        <dbReference type="SAM" id="SignalP"/>
    </source>
</evidence>
<dbReference type="PRINTS" id="PR00837">
    <property type="entry name" value="V5TPXLIKE"/>
</dbReference>
<dbReference type="SUPFAM" id="SSF55797">
    <property type="entry name" value="PR-1-like"/>
    <property type="match status" value="1"/>
</dbReference>
<dbReference type="InterPro" id="IPR001283">
    <property type="entry name" value="CRISP-related"/>
</dbReference>